<dbReference type="EMBL" id="KN832976">
    <property type="protein sequence ID" value="KIM88576.1"/>
    <property type="molecule type" value="Genomic_DNA"/>
</dbReference>
<evidence type="ECO:0000256" key="1">
    <source>
        <dbReference type="SAM" id="MobiDB-lite"/>
    </source>
</evidence>
<organism evidence="2 3">
    <name type="scientific">Piloderma croceum (strain F 1598)</name>
    <dbReference type="NCBI Taxonomy" id="765440"/>
    <lineage>
        <taxon>Eukaryota</taxon>
        <taxon>Fungi</taxon>
        <taxon>Dikarya</taxon>
        <taxon>Basidiomycota</taxon>
        <taxon>Agaricomycotina</taxon>
        <taxon>Agaricomycetes</taxon>
        <taxon>Agaricomycetidae</taxon>
        <taxon>Atheliales</taxon>
        <taxon>Atheliaceae</taxon>
        <taxon>Piloderma</taxon>
    </lineage>
</organism>
<feature type="compositionally biased region" description="Acidic residues" evidence="1">
    <location>
        <begin position="74"/>
        <end position="88"/>
    </location>
</feature>
<sequence length="250" mass="26679">MATRRRIGVSIATTEAARRALMQPVPCWEKVWATPDNAAPGSSLRVYRWVKTEKQQQFSDDEDEVDVPLAPLPDEIEVVEGDEDDQDEAGPSADQGSTQEVPDTNTVNTEAFNTEALPTPAQPLSPSPPSPPPDVHSPNPHTLSFQPDHGQATLEEAHDALDAALKPLDTGMDSIVDVGGQMDPQGVDVTDLDINMSNLGPDGLPMESSAHGLSQVVEADDALLGGAMMDSSLDPFAGQQLTDIQDIPQE</sequence>
<dbReference type="HOGENOM" id="CLU_109884_0_0_1"/>
<dbReference type="STRING" id="765440.A0A0C3GD57"/>
<reference evidence="2 3" key="1">
    <citation type="submission" date="2014-04" db="EMBL/GenBank/DDBJ databases">
        <authorList>
            <consortium name="DOE Joint Genome Institute"/>
            <person name="Kuo A."/>
            <person name="Tarkka M."/>
            <person name="Buscot F."/>
            <person name="Kohler A."/>
            <person name="Nagy L.G."/>
            <person name="Floudas D."/>
            <person name="Copeland A."/>
            <person name="Barry K.W."/>
            <person name="Cichocki N."/>
            <person name="Veneault-Fourrey C."/>
            <person name="LaButti K."/>
            <person name="Lindquist E.A."/>
            <person name="Lipzen A."/>
            <person name="Lundell T."/>
            <person name="Morin E."/>
            <person name="Murat C."/>
            <person name="Sun H."/>
            <person name="Tunlid A."/>
            <person name="Henrissat B."/>
            <person name="Grigoriev I.V."/>
            <person name="Hibbett D.S."/>
            <person name="Martin F."/>
            <person name="Nordberg H.P."/>
            <person name="Cantor M.N."/>
            <person name="Hua S.X."/>
        </authorList>
    </citation>
    <scope>NUCLEOTIDE SEQUENCE [LARGE SCALE GENOMIC DNA]</scope>
    <source>
        <strain evidence="2 3">F 1598</strain>
    </source>
</reference>
<feature type="region of interest" description="Disordered" evidence="1">
    <location>
        <begin position="54"/>
        <end position="147"/>
    </location>
</feature>
<dbReference type="AlphaFoldDB" id="A0A0C3GD57"/>
<reference evidence="3" key="2">
    <citation type="submission" date="2015-01" db="EMBL/GenBank/DDBJ databases">
        <title>Evolutionary Origins and Diversification of the Mycorrhizal Mutualists.</title>
        <authorList>
            <consortium name="DOE Joint Genome Institute"/>
            <consortium name="Mycorrhizal Genomics Consortium"/>
            <person name="Kohler A."/>
            <person name="Kuo A."/>
            <person name="Nagy L.G."/>
            <person name="Floudas D."/>
            <person name="Copeland A."/>
            <person name="Barry K.W."/>
            <person name="Cichocki N."/>
            <person name="Veneault-Fourrey C."/>
            <person name="LaButti K."/>
            <person name="Lindquist E.A."/>
            <person name="Lipzen A."/>
            <person name="Lundell T."/>
            <person name="Morin E."/>
            <person name="Murat C."/>
            <person name="Riley R."/>
            <person name="Ohm R."/>
            <person name="Sun H."/>
            <person name="Tunlid A."/>
            <person name="Henrissat B."/>
            <person name="Grigoriev I.V."/>
            <person name="Hibbett D.S."/>
            <person name="Martin F."/>
        </authorList>
    </citation>
    <scope>NUCLEOTIDE SEQUENCE [LARGE SCALE GENOMIC DNA]</scope>
    <source>
        <strain evidence="3">F 1598</strain>
    </source>
</reference>
<dbReference type="Proteomes" id="UP000054166">
    <property type="component" value="Unassembled WGS sequence"/>
</dbReference>
<dbReference type="OrthoDB" id="2595509at2759"/>
<gene>
    <name evidence="2" type="ORF">PILCRDRAFT_85163</name>
</gene>
<protein>
    <submittedName>
        <fullName evidence="2">Uncharacterized protein</fullName>
    </submittedName>
</protein>
<evidence type="ECO:0000313" key="2">
    <source>
        <dbReference type="EMBL" id="KIM88576.1"/>
    </source>
</evidence>
<evidence type="ECO:0000313" key="3">
    <source>
        <dbReference type="Proteomes" id="UP000054166"/>
    </source>
</evidence>
<proteinExistence type="predicted"/>
<dbReference type="InParanoid" id="A0A0C3GD57"/>
<accession>A0A0C3GD57</accession>
<feature type="compositionally biased region" description="Polar residues" evidence="1">
    <location>
        <begin position="94"/>
        <end position="112"/>
    </location>
</feature>
<keyword evidence="3" id="KW-1185">Reference proteome</keyword>
<name>A0A0C3GD57_PILCF</name>
<feature type="compositionally biased region" description="Pro residues" evidence="1">
    <location>
        <begin position="120"/>
        <end position="135"/>
    </location>
</feature>